<protein>
    <submittedName>
        <fullName evidence="2">Uncharacterized protein</fullName>
    </submittedName>
</protein>
<evidence type="ECO:0000256" key="1">
    <source>
        <dbReference type="SAM" id="MobiDB-lite"/>
    </source>
</evidence>
<feature type="compositionally biased region" description="Polar residues" evidence="1">
    <location>
        <begin position="116"/>
        <end position="131"/>
    </location>
</feature>
<gene>
    <name evidence="2" type="ORF">PFISCL1PPCAC_12773</name>
</gene>
<keyword evidence="3" id="KW-1185">Reference proteome</keyword>
<feature type="compositionally biased region" description="Polar residues" evidence="1">
    <location>
        <begin position="153"/>
        <end position="167"/>
    </location>
</feature>
<feature type="region of interest" description="Disordered" evidence="1">
    <location>
        <begin position="1"/>
        <end position="26"/>
    </location>
</feature>
<sequence>FSSMEGAPSTFPPFNGAGAPSPSLHPMERMKINSQQSSPYGQMPNDLAYIHTPDLYLYQRNADINSSAPNELYWKRDATRALSFNNVNIKGEQFDNSMGFDSGTGQSRPSSSSSSDAMQANGTHISSTPPQQIDRIPDSPKQLIVGTKPLPELTSNDNDLAGSQQRSSTSRVRIGDCYKYTFRSGDKTTTHCLNRVLSSCDLSIVLSPAGETELNAMLRLINSGRINHHNKERGKAVRLIASYLRDHSDIPFHPSIEELRALCAHLFYSTPIDTTNWCSCDGVLYRRVHYRLTPNFRSGNATRKRKYDQISGSQPVRENSLAMTHTQCDEVMKSMPEIHKGTHSYVQAAESTSDYRISLWKASAPADKTDLLEKYPILHMDWTILRDDIKRIFNIDVNLLAKKINDQLIPRLPSLLSHLRVPESSSGDSSFLFQLFDILNILSKKKKSPRVREQTVCLEYVNESSIDRAIQSIESSGIVRPILFKVSTEKNYFLYARKVEIKIGHCMSTAISFLLGLYFLFDMTYDDLNKDMFLTLEWLSGRKLSRKSQVVTDFVTLYNDNNCE</sequence>
<feature type="non-terminal residue" evidence="2">
    <location>
        <position position="1"/>
    </location>
</feature>
<accession>A0AAV5VPX1</accession>
<dbReference type="AlphaFoldDB" id="A0AAV5VPX1"/>
<comment type="caution">
    <text evidence="2">The sequence shown here is derived from an EMBL/GenBank/DDBJ whole genome shotgun (WGS) entry which is preliminary data.</text>
</comment>
<dbReference type="Proteomes" id="UP001432322">
    <property type="component" value="Unassembled WGS sequence"/>
</dbReference>
<proteinExistence type="predicted"/>
<evidence type="ECO:0000313" key="2">
    <source>
        <dbReference type="EMBL" id="GMT21476.1"/>
    </source>
</evidence>
<name>A0AAV5VPX1_9BILA</name>
<evidence type="ECO:0000313" key="3">
    <source>
        <dbReference type="Proteomes" id="UP001432322"/>
    </source>
</evidence>
<dbReference type="EMBL" id="BTSY01000004">
    <property type="protein sequence ID" value="GMT21476.1"/>
    <property type="molecule type" value="Genomic_DNA"/>
</dbReference>
<reference evidence="2" key="1">
    <citation type="submission" date="2023-10" db="EMBL/GenBank/DDBJ databases">
        <title>Genome assembly of Pristionchus species.</title>
        <authorList>
            <person name="Yoshida K."/>
            <person name="Sommer R.J."/>
        </authorList>
    </citation>
    <scope>NUCLEOTIDE SEQUENCE</scope>
    <source>
        <strain evidence="2">RS5133</strain>
    </source>
</reference>
<feature type="region of interest" description="Disordered" evidence="1">
    <location>
        <begin position="93"/>
        <end position="167"/>
    </location>
</feature>
<organism evidence="2 3">
    <name type="scientific">Pristionchus fissidentatus</name>
    <dbReference type="NCBI Taxonomy" id="1538716"/>
    <lineage>
        <taxon>Eukaryota</taxon>
        <taxon>Metazoa</taxon>
        <taxon>Ecdysozoa</taxon>
        <taxon>Nematoda</taxon>
        <taxon>Chromadorea</taxon>
        <taxon>Rhabditida</taxon>
        <taxon>Rhabditina</taxon>
        <taxon>Diplogasteromorpha</taxon>
        <taxon>Diplogasteroidea</taxon>
        <taxon>Neodiplogasteridae</taxon>
        <taxon>Pristionchus</taxon>
    </lineage>
</organism>